<proteinExistence type="predicted"/>
<reference evidence="1" key="2">
    <citation type="submission" date="2019-07" db="EMBL/GenBank/DDBJ databases">
        <authorList>
            <person name="Seetharam A."/>
            <person name="Woodhouse M."/>
            <person name="Cannon E."/>
        </authorList>
    </citation>
    <scope>NUCLEOTIDE SEQUENCE [LARGE SCALE GENOMIC DNA]</scope>
    <source>
        <strain evidence="1">cv. B73</strain>
    </source>
</reference>
<protein>
    <submittedName>
        <fullName evidence="1">Uncharacterized protein</fullName>
    </submittedName>
</protein>
<dbReference type="Gramene" id="Zm00001eb062690_T001">
    <property type="protein sequence ID" value="Zm00001eb062690_P001"/>
    <property type="gene ID" value="Zm00001eb062690"/>
</dbReference>
<dbReference type="InParanoid" id="A0A804M6F7"/>
<accession>A0A804M6F7</accession>
<keyword evidence="2" id="KW-1185">Reference proteome</keyword>
<evidence type="ECO:0000313" key="2">
    <source>
        <dbReference type="Proteomes" id="UP000007305"/>
    </source>
</evidence>
<sequence>MRVALPLHPPTHFSIEGYLITVCGLTPAQARVVSKKAFHDSTKYGRTPDKLPYSRLNSASNPDAISRTALHPGLSHTDIAVVVSMGPLLLRASVKNIAPYLLGIHDLSVFLLPKSYASS</sequence>
<dbReference type="Proteomes" id="UP000007305">
    <property type="component" value="Chromosome 1"/>
</dbReference>
<dbReference type="AlphaFoldDB" id="A0A804M6F7"/>
<evidence type="ECO:0000313" key="1">
    <source>
        <dbReference type="EnsemblPlants" id="Zm00001eb062690_P001"/>
    </source>
</evidence>
<reference evidence="2" key="1">
    <citation type="submission" date="2015-12" db="EMBL/GenBank/DDBJ databases">
        <title>Update maize B73 reference genome by single molecule sequencing technologies.</title>
        <authorList>
            <consortium name="Maize Genome Sequencing Project"/>
            <person name="Ware D."/>
        </authorList>
    </citation>
    <scope>NUCLEOTIDE SEQUENCE [LARGE SCALE GENOMIC DNA]</scope>
    <source>
        <strain evidence="2">cv. B73</strain>
    </source>
</reference>
<reference evidence="1" key="3">
    <citation type="submission" date="2021-05" db="UniProtKB">
        <authorList>
            <consortium name="EnsemblPlants"/>
        </authorList>
    </citation>
    <scope>IDENTIFICATION</scope>
    <source>
        <strain evidence="1">cv. B73</strain>
    </source>
</reference>
<dbReference type="EnsemblPlants" id="Zm00001eb062690_T001">
    <property type="protein sequence ID" value="Zm00001eb062690_P001"/>
    <property type="gene ID" value="Zm00001eb062690"/>
</dbReference>
<organism evidence="1 2">
    <name type="scientific">Zea mays</name>
    <name type="common">Maize</name>
    <dbReference type="NCBI Taxonomy" id="4577"/>
    <lineage>
        <taxon>Eukaryota</taxon>
        <taxon>Viridiplantae</taxon>
        <taxon>Streptophyta</taxon>
        <taxon>Embryophyta</taxon>
        <taxon>Tracheophyta</taxon>
        <taxon>Spermatophyta</taxon>
        <taxon>Magnoliopsida</taxon>
        <taxon>Liliopsida</taxon>
        <taxon>Poales</taxon>
        <taxon>Poaceae</taxon>
        <taxon>PACMAD clade</taxon>
        <taxon>Panicoideae</taxon>
        <taxon>Andropogonodae</taxon>
        <taxon>Andropogoneae</taxon>
        <taxon>Tripsacinae</taxon>
        <taxon>Zea</taxon>
    </lineage>
</organism>
<name>A0A804M6F7_MAIZE</name>